<feature type="signal peptide" evidence="2">
    <location>
        <begin position="1"/>
        <end position="21"/>
    </location>
</feature>
<gene>
    <name evidence="3" type="ORF">OBRU01_14471</name>
</gene>
<name>A0A0L7L6S1_OPEBR</name>
<keyword evidence="4" id="KW-1185">Reference proteome</keyword>
<organism evidence="3 4">
    <name type="scientific">Operophtera brumata</name>
    <name type="common">Winter moth</name>
    <name type="synonym">Phalaena brumata</name>
    <dbReference type="NCBI Taxonomy" id="104452"/>
    <lineage>
        <taxon>Eukaryota</taxon>
        <taxon>Metazoa</taxon>
        <taxon>Ecdysozoa</taxon>
        <taxon>Arthropoda</taxon>
        <taxon>Hexapoda</taxon>
        <taxon>Insecta</taxon>
        <taxon>Pterygota</taxon>
        <taxon>Neoptera</taxon>
        <taxon>Endopterygota</taxon>
        <taxon>Lepidoptera</taxon>
        <taxon>Glossata</taxon>
        <taxon>Ditrysia</taxon>
        <taxon>Geometroidea</taxon>
        <taxon>Geometridae</taxon>
        <taxon>Larentiinae</taxon>
        <taxon>Operophtera</taxon>
    </lineage>
</organism>
<evidence type="ECO:0000256" key="1">
    <source>
        <dbReference type="SAM" id="MobiDB-lite"/>
    </source>
</evidence>
<feature type="chain" id="PRO_5005573040" evidence="2">
    <location>
        <begin position="22"/>
        <end position="313"/>
    </location>
</feature>
<evidence type="ECO:0000313" key="3">
    <source>
        <dbReference type="EMBL" id="KOB71016.1"/>
    </source>
</evidence>
<evidence type="ECO:0000313" key="4">
    <source>
        <dbReference type="Proteomes" id="UP000037510"/>
    </source>
</evidence>
<feature type="region of interest" description="Disordered" evidence="1">
    <location>
        <begin position="138"/>
        <end position="167"/>
    </location>
</feature>
<reference evidence="3 4" key="1">
    <citation type="journal article" date="2015" name="Genome Biol. Evol.">
        <title>The genome of winter moth (Operophtera brumata) provides a genomic perspective on sexual dimorphism and phenology.</title>
        <authorList>
            <person name="Derks M.F."/>
            <person name="Smit S."/>
            <person name="Salis L."/>
            <person name="Schijlen E."/>
            <person name="Bossers A."/>
            <person name="Mateman C."/>
            <person name="Pijl A.S."/>
            <person name="de Ridder D."/>
            <person name="Groenen M.A."/>
            <person name="Visser M.E."/>
            <person name="Megens H.J."/>
        </authorList>
    </citation>
    <scope>NUCLEOTIDE SEQUENCE [LARGE SCALE GENOMIC DNA]</scope>
    <source>
        <strain evidence="3">WM2013NL</strain>
        <tissue evidence="3">Head and thorax</tissue>
    </source>
</reference>
<protein>
    <submittedName>
        <fullName evidence="3">Uncharacterized protein</fullName>
    </submittedName>
</protein>
<sequence>MLERTVPIAFCFIFLLTHTNSMIMRNNALMTKLVSQFQVKDRTSENINNSNELAPGKPNVVSLMQNVLCRNFPSIPCDLITKDLTLQKLIEKSIQQIEYKKESMDKTTLSPSPGRSLYPEIINSEDLSNFLQVHSNTGYNKQKKKQKTKNKPNKPVNAKNFWSHEAQTKKRTHKMAVFNGRKIRKFYPHKIKYKDKNVKPDFVNYSEEKLSMSVEVPESQTGVKRRNFSYRNQPDDPPVWRIDYMKHGEPSLNLFEYEAEGLKGKIMKTSPNVVVDGNVPQSAVRRDVLHSDVYIKNNYVRKSSDDLNSNAMD</sequence>
<comment type="caution">
    <text evidence="3">The sequence shown here is derived from an EMBL/GenBank/DDBJ whole genome shotgun (WGS) entry which is preliminary data.</text>
</comment>
<dbReference type="AlphaFoldDB" id="A0A0L7L6S1"/>
<dbReference type="EMBL" id="JTDY01002645">
    <property type="protein sequence ID" value="KOB71016.1"/>
    <property type="molecule type" value="Genomic_DNA"/>
</dbReference>
<dbReference type="Proteomes" id="UP000037510">
    <property type="component" value="Unassembled WGS sequence"/>
</dbReference>
<evidence type="ECO:0000256" key="2">
    <source>
        <dbReference type="SAM" id="SignalP"/>
    </source>
</evidence>
<accession>A0A0L7L6S1</accession>
<proteinExistence type="predicted"/>
<feature type="compositionally biased region" description="Basic residues" evidence="1">
    <location>
        <begin position="141"/>
        <end position="152"/>
    </location>
</feature>
<keyword evidence="2" id="KW-0732">Signal</keyword>